<dbReference type="AlphaFoldDB" id="A0A1D2MU97"/>
<name>A0A1D2MU97_ORCCI</name>
<proteinExistence type="predicted"/>
<dbReference type="EMBL" id="LJIJ01000512">
    <property type="protein sequence ID" value="ODM96679.1"/>
    <property type="molecule type" value="Genomic_DNA"/>
</dbReference>
<feature type="non-terminal residue" evidence="1">
    <location>
        <position position="1"/>
    </location>
</feature>
<reference evidence="1 2" key="1">
    <citation type="journal article" date="2016" name="Genome Biol. Evol.">
        <title>Gene Family Evolution Reflects Adaptation to Soil Environmental Stressors in the Genome of the Collembolan Orchesella cincta.</title>
        <authorList>
            <person name="Faddeeva-Vakhrusheva A."/>
            <person name="Derks M.F."/>
            <person name="Anvar S.Y."/>
            <person name="Agamennone V."/>
            <person name="Suring W."/>
            <person name="Smit S."/>
            <person name="van Straalen N.M."/>
            <person name="Roelofs D."/>
        </authorList>
    </citation>
    <scope>NUCLEOTIDE SEQUENCE [LARGE SCALE GENOMIC DNA]</scope>
    <source>
        <tissue evidence="1">Mixed pool</tissue>
    </source>
</reference>
<comment type="caution">
    <text evidence="1">The sequence shown here is derived from an EMBL/GenBank/DDBJ whole genome shotgun (WGS) entry which is preliminary data.</text>
</comment>
<sequence length="150" mass="17168">ILMTRTIRKRCCFIYNRTNCTLFTVINLSTFLEIDEGWWDLRAPALVLPGDNMPPLCTRNTLFSPEVFWALPLLPDYSRDDFEEHALESPKDDAKDGDAAHKSSRIPPWYIRGLWSQSLLGDLGGSIRLTLSRVPTLQILYHKNDGNSML</sequence>
<organism evidence="1 2">
    <name type="scientific">Orchesella cincta</name>
    <name type="common">Springtail</name>
    <name type="synonym">Podura cincta</name>
    <dbReference type="NCBI Taxonomy" id="48709"/>
    <lineage>
        <taxon>Eukaryota</taxon>
        <taxon>Metazoa</taxon>
        <taxon>Ecdysozoa</taxon>
        <taxon>Arthropoda</taxon>
        <taxon>Hexapoda</taxon>
        <taxon>Collembola</taxon>
        <taxon>Entomobryomorpha</taxon>
        <taxon>Entomobryoidea</taxon>
        <taxon>Orchesellidae</taxon>
        <taxon>Orchesellinae</taxon>
        <taxon>Orchesella</taxon>
    </lineage>
</organism>
<gene>
    <name evidence="1" type="ORF">Ocin01_10003</name>
</gene>
<evidence type="ECO:0000313" key="2">
    <source>
        <dbReference type="Proteomes" id="UP000094527"/>
    </source>
</evidence>
<dbReference type="OrthoDB" id="6346751at2759"/>
<keyword evidence="2" id="KW-1185">Reference proteome</keyword>
<accession>A0A1D2MU97</accession>
<evidence type="ECO:0000313" key="1">
    <source>
        <dbReference type="EMBL" id="ODM96679.1"/>
    </source>
</evidence>
<protein>
    <submittedName>
        <fullName evidence="1">Uncharacterized protein</fullName>
    </submittedName>
</protein>
<dbReference type="Proteomes" id="UP000094527">
    <property type="component" value="Unassembled WGS sequence"/>
</dbReference>